<feature type="region of interest" description="Disordered" evidence="1">
    <location>
        <begin position="12"/>
        <end position="31"/>
    </location>
</feature>
<dbReference type="AlphaFoldDB" id="A0A2V0NKA5"/>
<reference evidence="2 3" key="1">
    <citation type="journal article" date="2018" name="Sci. Rep.">
        <title>Raphidocelis subcapitata (=Pseudokirchneriella subcapitata) provides an insight into genome evolution and environmental adaptations in the Sphaeropleales.</title>
        <authorList>
            <person name="Suzuki S."/>
            <person name="Yamaguchi H."/>
            <person name="Nakajima N."/>
            <person name="Kawachi M."/>
        </authorList>
    </citation>
    <scope>NUCLEOTIDE SEQUENCE [LARGE SCALE GENOMIC DNA]</scope>
    <source>
        <strain evidence="2 3">NIES-35</strain>
    </source>
</reference>
<evidence type="ECO:0000256" key="1">
    <source>
        <dbReference type="SAM" id="MobiDB-lite"/>
    </source>
</evidence>
<name>A0A2V0NKA5_9CHLO</name>
<dbReference type="Proteomes" id="UP000247498">
    <property type="component" value="Unassembled WGS sequence"/>
</dbReference>
<evidence type="ECO:0000313" key="2">
    <source>
        <dbReference type="EMBL" id="GBF87718.1"/>
    </source>
</evidence>
<protein>
    <submittedName>
        <fullName evidence="2">Uncharacterized protein</fullName>
    </submittedName>
</protein>
<proteinExistence type="predicted"/>
<sequence>MSSPFSKQAVAAAAAGAAGGKQPAAPAAPLQVPVTHQDAPADCDLYRTFSPSDVAFWDLRKPVDGSAGPLTRKWSGTGFFSKLGNLFGGSGGSTSGDK</sequence>
<dbReference type="EMBL" id="BDRX01000002">
    <property type="protein sequence ID" value="GBF87718.1"/>
    <property type="molecule type" value="Genomic_DNA"/>
</dbReference>
<comment type="caution">
    <text evidence="2">The sequence shown here is derived from an EMBL/GenBank/DDBJ whole genome shotgun (WGS) entry which is preliminary data.</text>
</comment>
<gene>
    <name evidence="2" type="ORF">Rsub_00429</name>
</gene>
<accession>A0A2V0NKA5</accession>
<dbReference type="InParanoid" id="A0A2V0NKA5"/>
<evidence type="ECO:0000313" key="3">
    <source>
        <dbReference type="Proteomes" id="UP000247498"/>
    </source>
</evidence>
<keyword evidence="3" id="KW-1185">Reference proteome</keyword>
<organism evidence="2 3">
    <name type="scientific">Raphidocelis subcapitata</name>
    <dbReference type="NCBI Taxonomy" id="307507"/>
    <lineage>
        <taxon>Eukaryota</taxon>
        <taxon>Viridiplantae</taxon>
        <taxon>Chlorophyta</taxon>
        <taxon>core chlorophytes</taxon>
        <taxon>Chlorophyceae</taxon>
        <taxon>CS clade</taxon>
        <taxon>Sphaeropleales</taxon>
        <taxon>Selenastraceae</taxon>
        <taxon>Raphidocelis</taxon>
    </lineage>
</organism>